<dbReference type="GO" id="GO:0005737">
    <property type="term" value="C:cytoplasm"/>
    <property type="evidence" value="ECO:0007669"/>
    <property type="project" value="TreeGrafter"/>
</dbReference>
<sequence length="546" mass="63091">MAIVVIIIVIGHNKILLYPQRRSINGRESIFFPFTSLFRFFRAPPCRSVCMPFVRQVSEAVHAENIALDGRMLSDGMLSCRLIILTIYYLSPVLQQHNSIIRSVQNKSAVSMDIKFNGYEYHMIRKFTSMCYGSKCNLIDRIKIRNKISVWHEILTYLLSPDGVLKIYKVECTPGENNNLVTSDSPPNYVIKRKLKAVIRGNEGHIVNSNVPLNLGNPLLDGPSYIEEAIENYPLRLLTFLKIELNQYRRSLNIPYSTPLSRYLQRYNIVEMYLDNILKSIDDSKLPFEIFQCPNVKILSLKHNHLRQIPSAIGRLSKLEVLILTDNLLTVQSIPFTLKFCVNLKELYVDDNQLEALPGFLTSMNHLELVYRLGNRNYFKSFFLWYHTDYDHRARKEIWKNHWIRGETGLKPAVSSLLDICVEHIFSSGINFFNQEIPESLKHYMSLTYLNYNICNFCNVATNCSKPGYSTVTFLTPYLGNTCVPFQHWACSKECVLAIEGPAKKLQLEGAERLDHEYSHYIATSNKTAEKSNMKLKQWPFRSPTI</sequence>
<dbReference type="InterPro" id="IPR032675">
    <property type="entry name" value="LRR_dom_sf"/>
</dbReference>
<keyword evidence="2" id="KW-0677">Repeat</keyword>
<dbReference type="EMBL" id="VYZN01000034">
    <property type="protein sequence ID" value="KAE9533576.1"/>
    <property type="molecule type" value="Genomic_DNA"/>
</dbReference>
<evidence type="ECO:0000313" key="3">
    <source>
        <dbReference type="EMBL" id="KAE9533576.1"/>
    </source>
</evidence>
<dbReference type="SUPFAM" id="SSF52058">
    <property type="entry name" value="L domain-like"/>
    <property type="match status" value="1"/>
</dbReference>
<evidence type="ECO:0000256" key="2">
    <source>
        <dbReference type="ARBA" id="ARBA00022737"/>
    </source>
</evidence>
<keyword evidence="1" id="KW-0433">Leucine-rich repeat</keyword>
<reference evidence="3 4" key="1">
    <citation type="submission" date="2019-08" db="EMBL/GenBank/DDBJ databases">
        <title>The genome of the soybean aphid Biotype 1, its phylome, world population structure and adaptation to the North American continent.</title>
        <authorList>
            <person name="Giordano R."/>
            <person name="Donthu R.K."/>
            <person name="Hernandez A.G."/>
            <person name="Wright C.L."/>
            <person name="Zimin A.V."/>
        </authorList>
    </citation>
    <scope>NUCLEOTIDE SEQUENCE [LARGE SCALE GENOMIC DNA]</scope>
    <source>
        <tissue evidence="3">Whole aphids</tissue>
    </source>
</reference>
<gene>
    <name evidence="3" type="ORF">AGLY_009214</name>
</gene>
<dbReference type="PANTHER" id="PTHR48051">
    <property type="match status" value="1"/>
</dbReference>
<name>A0A6G0TIN4_APHGL</name>
<evidence type="ECO:0000256" key="1">
    <source>
        <dbReference type="ARBA" id="ARBA00022614"/>
    </source>
</evidence>
<dbReference type="Proteomes" id="UP000475862">
    <property type="component" value="Unassembled WGS sequence"/>
</dbReference>
<dbReference type="OrthoDB" id="17912at2759"/>
<organism evidence="3 4">
    <name type="scientific">Aphis glycines</name>
    <name type="common">Soybean aphid</name>
    <dbReference type="NCBI Taxonomy" id="307491"/>
    <lineage>
        <taxon>Eukaryota</taxon>
        <taxon>Metazoa</taxon>
        <taxon>Ecdysozoa</taxon>
        <taxon>Arthropoda</taxon>
        <taxon>Hexapoda</taxon>
        <taxon>Insecta</taxon>
        <taxon>Pterygota</taxon>
        <taxon>Neoptera</taxon>
        <taxon>Paraneoptera</taxon>
        <taxon>Hemiptera</taxon>
        <taxon>Sternorrhyncha</taxon>
        <taxon>Aphidomorpha</taxon>
        <taxon>Aphidoidea</taxon>
        <taxon>Aphididae</taxon>
        <taxon>Aphidini</taxon>
        <taxon>Aphis</taxon>
        <taxon>Aphis</taxon>
    </lineage>
</organism>
<dbReference type="AlphaFoldDB" id="A0A6G0TIN4"/>
<dbReference type="Gene3D" id="3.80.10.10">
    <property type="entry name" value="Ribonuclease Inhibitor"/>
    <property type="match status" value="1"/>
</dbReference>
<proteinExistence type="predicted"/>
<dbReference type="PANTHER" id="PTHR48051:SF1">
    <property type="entry name" value="RAS SUPPRESSOR PROTEIN 1"/>
    <property type="match status" value="1"/>
</dbReference>
<keyword evidence="4" id="KW-1185">Reference proteome</keyword>
<dbReference type="InterPro" id="IPR050216">
    <property type="entry name" value="LRR_domain-containing"/>
</dbReference>
<comment type="caution">
    <text evidence="3">The sequence shown here is derived from an EMBL/GenBank/DDBJ whole genome shotgun (WGS) entry which is preliminary data.</text>
</comment>
<evidence type="ECO:0000313" key="4">
    <source>
        <dbReference type="Proteomes" id="UP000475862"/>
    </source>
</evidence>
<protein>
    <submittedName>
        <fullName evidence="3">Uncharacterized protein</fullName>
    </submittedName>
</protein>
<accession>A0A6G0TIN4</accession>